<keyword evidence="7" id="KW-1278">Translocase</keyword>
<dbReference type="PROSITE" id="PS50893">
    <property type="entry name" value="ABC_TRANSPORTER_2"/>
    <property type="match status" value="1"/>
</dbReference>
<evidence type="ECO:0000259" key="9">
    <source>
        <dbReference type="PROSITE" id="PS50893"/>
    </source>
</evidence>
<evidence type="ECO:0000256" key="6">
    <source>
        <dbReference type="ARBA" id="ARBA00022840"/>
    </source>
</evidence>
<dbReference type="AlphaFoldDB" id="A0A7C5QM64"/>
<dbReference type="InterPro" id="IPR003593">
    <property type="entry name" value="AAA+_ATPase"/>
</dbReference>
<reference evidence="10" key="1">
    <citation type="journal article" date="2020" name="mSystems">
        <title>Genome- and Community-Level Interaction Insights into Carbon Utilization and Element Cycling Functions of Hydrothermarchaeota in Hydrothermal Sediment.</title>
        <authorList>
            <person name="Zhou Z."/>
            <person name="Liu Y."/>
            <person name="Xu W."/>
            <person name="Pan J."/>
            <person name="Luo Z.H."/>
            <person name="Li M."/>
        </authorList>
    </citation>
    <scope>NUCLEOTIDE SEQUENCE [LARGE SCALE GENOMIC DNA]</scope>
    <source>
        <strain evidence="10">SpSt-1056</strain>
    </source>
</reference>
<dbReference type="InterPro" id="IPR050388">
    <property type="entry name" value="ABC_Ni/Peptide_Import"/>
</dbReference>
<dbReference type="NCBIfam" id="TIGR01727">
    <property type="entry name" value="oligo_HPY"/>
    <property type="match status" value="1"/>
</dbReference>
<organism evidence="10">
    <name type="scientific">Caldiarchaeum subterraneum</name>
    <dbReference type="NCBI Taxonomy" id="311458"/>
    <lineage>
        <taxon>Archaea</taxon>
        <taxon>Nitrososphaerota</taxon>
        <taxon>Candidatus Caldarchaeales</taxon>
        <taxon>Candidatus Caldarchaeaceae</taxon>
        <taxon>Candidatus Caldarchaeum</taxon>
    </lineage>
</organism>
<keyword evidence="8" id="KW-0472">Membrane</keyword>
<dbReference type="InterPro" id="IPR013563">
    <property type="entry name" value="Oligopep_ABC_C"/>
</dbReference>
<dbReference type="GO" id="GO:0005886">
    <property type="term" value="C:plasma membrane"/>
    <property type="evidence" value="ECO:0007669"/>
    <property type="project" value="UniProtKB-SubCell"/>
</dbReference>
<name>A0A7C5QM64_CALS0</name>
<dbReference type="Gene3D" id="3.40.50.300">
    <property type="entry name" value="P-loop containing nucleotide triphosphate hydrolases"/>
    <property type="match status" value="1"/>
</dbReference>
<dbReference type="InterPro" id="IPR003439">
    <property type="entry name" value="ABC_transporter-like_ATP-bd"/>
</dbReference>
<keyword evidence="6 10" id="KW-0067">ATP-binding</keyword>
<evidence type="ECO:0000256" key="2">
    <source>
        <dbReference type="ARBA" id="ARBA00022448"/>
    </source>
</evidence>
<keyword evidence="3" id="KW-1003">Cell membrane</keyword>
<dbReference type="PANTHER" id="PTHR43297">
    <property type="entry name" value="OLIGOPEPTIDE TRANSPORT ATP-BINDING PROTEIN APPD"/>
    <property type="match status" value="1"/>
</dbReference>
<dbReference type="Pfam" id="PF00005">
    <property type="entry name" value="ABC_tran"/>
    <property type="match status" value="1"/>
</dbReference>
<dbReference type="GO" id="GO:0015833">
    <property type="term" value="P:peptide transport"/>
    <property type="evidence" value="ECO:0007669"/>
    <property type="project" value="InterPro"/>
</dbReference>
<dbReference type="EMBL" id="DRWN01000009">
    <property type="protein sequence ID" value="HHK67635.1"/>
    <property type="molecule type" value="Genomic_DNA"/>
</dbReference>
<comment type="subcellular location">
    <subcellularLocation>
        <location evidence="1">Cell membrane</location>
        <topology evidence="1">Peripheral membrane protein</topology>
    </subcellularLocation>
</comment>
<keyword evidence="4" id="KW-0997">Cell inner membrane</keyword>
<evidence type="ECO:0000256" key="1">
    <source>
        <dbReference type="ARBA" id="ARBA00004202"/>
    </source>
</evidence>
<evidence type="ECO:0000256" key="4">
    <source>
        <dbReference type="ARBA" id="ARBA00022519"/>
    </source>
</evidence>
<dbReference type="SMART" id="SM00382">
    <property type="entry name" value="AAA"/>
    <property type="match status" value="1"/>
</dbReference>
<evidence type="ECO:0000256" key="7">
    <source>
        <dbReference type="ARBA" id="ARBA00022967"/>
    </source>
</evidence>
<proteinExistence type="predicted"/>
<dbReference type="PROSITE" id="PS00211">
    <property type="entry name" value="ABC_TRANSPORTER_1"/>
    <property type="match status" value="1"/>
</dbReference>
<dbReference type="FunFam" id="3.40.50.300:FF:000016">
    <property type="entry name" value="Oligopeptide ABC transporter ATP-binding component"/>
    <property type="match status" value="1"/>
</dbReference>
<dbReference type="InterPro" id="IPR017871">
    <property type="entry name" value="ABC_transporter-like_CS"/>
</dbReference>
<evidence type="ECO:0000313" key="10">
    <source>
        <dbReference type="EMBL" id="HHK67635.1"/>
    </source>
</evidence>
<evidence type="ECO:0000256" key="3">
    <source>
        <dbReference type="ARBA" id="ARBA00022475"/>
    </source>
</evidence>
<dbReference type="CDD" id="cd03257">
    <property type="entry name" value="ABC_NikE_OppD_transporters"/>
    <property type="match status" value="1"/>
</dbReference>
<protein>
    <submittedName>
        <fullName evidence="10">ABC transporter ATP-binding protein</fullName>
    </submittedName>
</protein>
<feature type="domain" description="ABC transporter" evidence="9">
    <location>
        <begin position="1"/>
        <end position="236"/>
    </location>
</feature>
<dbReference type="GO" id="GO:0016887">
    <property type="term" value="F:ATP hydrolysis activity"/>
    <property type="evidence" value="ECO:0007669"/>
    <property type="project" value="InterPro"/>
</dbReference>
<gene>
    <name evidence="10" type="ORF">ENM11_00565</name>
</gene>
<dbReference type="PANTHER" id="PTHR43297:SF14">
    <property type="entry name" value="ATPASE AAA-TYPE CORE DOMAIN-CONTAINING PROTEIN"/>
    <property type="match status" value="1"/>
</dbReference>
<keyword evidence="5" id="KW-0547">Nucleotide-binding</keyword>
<dbReference type="InterPro" id="IPR027417">
    <property type="entry name" value="P-loop_NTPase"/>
</dbReference>
<evidence type="ECO:0000256" key="8">
    <source>
        <dbReference type="ARBA" id="ARBA00023136"/>
    </source>
</evidence>
<dbReference type="Pfam" id="PF08352">
    <property type="entry name" value="oligo_HPY"/>
    <property type="match status" value="1"/>
</dbReference>
<sequence length="301" mass="33040">MTVKAVDDVGFRVGDGETLGLVGESGCGKTSTGLALMRMLPNNVVHLGGKALLDNVDILSMDFKRFVAEVRWNKVSMVFQGAMNSFNPVLKVGIQVAEPLIFKAGYSPYEALGVVRKLFKQVGLPEEAADRYPHELSGGMKQRAMIAMALALNPPLVILDEPTSALDVSIQTQIMNLLKRLKKELNISMIFISHDLALVSDIADVIAVMYAGQVVEYGDADSVLTNPLHPYTQKLLKSTPRLRGPRVLEYITGSPPSLANPPAGCRFHPRCPYVFDRCRLENPPPTSLEKATVRCWLHRKG</sequence>
<keyword evidence="2" id="KW-0813">Transport</keyword>
<comment type="caution">
    <text evidence="10">The sequence shown here is derived from an EMBL/GenBank/DDBJ whole genome shotgun (WGS) entry which is preliminary data.</text>
</comment>
<evidence type="ECO:0000256" key="5">
    <source>
        <dbReference type="ARBA" id="ARBA00022741"/>
    </source>
</evidence>
<accession>A0A7C5QM64</accession>
<dbReference type="SUPFAM" id="SSF52540">
    <property type="entry name" value="P-loop containing nucleoside triphosphate hydrolases"/>
    <property type="match status" value="1"/>
</dbReference>
<dbReference type="GO" id="GO:0005524">
    <property type="term" value="F:ATP binding"/>
    <property type="evidence" value="ECO:0007669"/>
    <property type="project" value="UniProtKB-KW"/>
</dbReference>